<keyword evidence="4" id="KW-1003">Cell membrane</keyword>
<comment type="similarity">
    <text evidence="2">Belongs to the autoinducer-2 exporter (AI-2E) (TC 2.A.86) family.</text>
</comment>
<feature type="transmembrane region" description="Helical" evidence="8">
    <location>
        <begin position="272"/>
        <end position="289"/>
    </location>
</feature>
<evidence type="ECO:0000256" key="3">
    <source>
        <dbReference type="ARBA" id="ARBA00022448"/>
    </source>
</evidence>
<evidence type="ECO:0000256" key="4">
    <source>
        <dbReference type="ARBA" id="ARBA00022475"/>
    </source>
</evidence>
<dbReference type="InterPro" id="IPR002549">
    <property type="entry name" value="AI-2E-like"/>
</dbReference>
<reference evidence="9" key="1">
    <citation type="submission" date="2020-05" db="EMBL/GenBank/DDBJ databases">
        <authorList>
            <person name="Chiriac C."/>
            <person name="Salcher M."/>
            <person name="Ghai R."/>
            <person name="Kavagutti S V."/>
        </authorList>
    </citation>
    <scope>NUCLEOTIDE SEQUENCE</scope>
</reference>
<evidence type="ECO:0000313" key="11">
    <source>
        <dbReference type="EMBL" id="CAB5013594.1"/>
    </source>
</evidence>
<keyword evidence="7 8" id="KW-0472">Membrane</keyword>
<evidence type="ECO:0000313" key="9">
    <source>
        <dbReference type="EMBL" id="CAB4670235.1"/>
    </source>
</evidence>
<keyword evidence="5 8" id="KW-0812">Transmembrane</keyword>
<dbReference type="EMBL" id="CAFBPJ010000065">
    <property type="protein sequence ID" value="CAB5017064.1"/>
    <property type="molecule type" value="Genomic_DNA"/>
</dbReference>
<dbReference type="GO" id="GO:0055085">
    <property type="term" value="P:transmembrane transport"/>
    <property type="evidence" value="ECO:0007669"/>
    <property type="project" value="TreeGrafter"/>
</dbReference>
<organism evidence="9">
    <name type="scientific">freshwater metagenome</name>
    <dbReference type="NCBI Taxonomy" id="449393"/>
    <lineage>
        <taxon>unclassified sequences</taxon>
        <taxon>metagenomes</taxon>
        <taxon>ecological metagenomes</taxon>
    </lineage>
</organism>
<comment type="subcellular location">
    <subcellularLocation>
        <location evidence="1">Cell membrane</location>
        <topology evidence="1">Multi-pass membrane protein</topology>
    </subcellularLocation>
</comment>
<dbReference type="EMBL" id="CAEZXZ010000128">
    <property type="protein sequence ID" value="CAB4708603.1"/>
    <property type="molecule type" value="Genomic_DNA"/>
</dbReference>
<feature type="transmembrane region" description="Helical" evidence="8">
    <location>
        <begin position="41"/>
        <end position="62"/>
    </location>
</feature>
<dbReference type="PANTHER" id="PTHR21716:SF53">
    <property type="entry name" value="PERMEASE PERM-RELATED"/>
    <property type="match status" value="1"/>
</dbReference>
<feature type="transmembrane region" description="Helical" evidence="8">
    <location>
        <begin position="69"/>
        <end position="91"/>
    </location>
</feature>
<evidence type="ECO:0000256" key="8">
    <source>
        <dbReference type="SAM" id="Phobius"/>
    </source>
</evidence>
<evidence type="ECO:0000256" key="2">
    <source>
        <dbReference type="ARBA" id="ARBA00009773"/>
    </source>
</evidence>
<feature type="transmembrane region" description="Helical" evidence="8">
    <location>
        <begin position="309"/>
        <end position="340"/>
    </location>
</feature>
<evidence type="ECO:0000256" key="1">
    <source>
        <dbReference type="ARBA" id="ARBA00004651"/>
    </source>
</evidence>
<sequence>MPANDGVPDNLKTAAGIIWRVLVVLAGLAVLVTIMGRVFPVVFALFFAMLVTAWTMPVMNLLRKFLPKPIAMVLALLAIGAAIIVIMAVVISSSIHEGPKLVLAIQSGFQDIEGWLKTGPLQYSDTQVANLLDQAKSAGTTVAKGVLGDALSALGSVGTLIIAASVFIFGVLFFLLTPGKIWDWIISWIPKSAQRKIDTSGRIAWDSISGYTRGIVIVAFCDALLVFIGLLILQVPLAPALAAVVFIGAFIPVIGAPVATFFAAIVALAERGPIIALLVIVLTVIVGSFDGDVLQPLVMGKAVNLHPLAIVIAIAAGSIALGIVGALIAVPIAGAIYGVAKYLTNRDPEHPYLPAASPPAPS</sequence>
<dbReference type="PANTHER" id="PTHR21716">
    <property type="entry name" value="TRANSMEMBRANE PROTEIN"/>
    <property type="match status" value="1"/>
</dbReference>
<evidence type="ECO:0000313" key="10">
    <source>
        <dbReference type="EMBL" id="CAB4708603.1"/>
    </source>
</evidence>
<gene>
    <name evidence="9" type="ORF">UFOPK2310_00573</name>
    <name evidence="10" type="ORF">UFOPK2625_00881</name>
    <name evidence="11" type="ORF">UFOPK4043_01184</name>
    <name evidence="12" type="ORF">UFOPK4092_00720</name>
</gene>
<feature type="transmembrane region" description="Helical" evidence="8">
    <location>
        <begin position="215"/>
        <end position="235"/>
    </location>
</feature>
<protein>
    <submittedName>
        <fullName evidence="9">Unannotated protein</fullName>
    </submittedName>
</protein>
<dbReference type="EMBL" id="CAEZWW010000052">
    <property type="protein sequence ID" value="CAB4670235.1"/>
    <property type="molecule type" value="Genomic_DNA"/>
</dbReference>
<feature type="transmembrane region" description="Helical" evidence="8">
    <location>
        <begin position="17"/>
        <end position="35"/>
    </location>
</feature>
<name>A0A6J6MBU6_9ZZZZ</name>
<evidence type="ECO:0000256" key="5">
    <source>
        <dbReference type="ARBA" id="ARBA00022692"/>
    </source>
</evidence>
<dbReference type="EMBL" id="CAFBPA010000191">
    <property type="protein sequence ID" value="CAB5013594.1"/>
    <property type="molecule type" value="Genomic_DNA"/>
</dbReference>
<proteinExistence type="inferred from homology"/>
<dbReference type="AlphaFoldDB" id="A0A6J6MBU6"/>
<evidence type="ECO:0000256" key="7">
    <source>
        <dbReference type="ARBA" id="ARBA00023136"/>
    </source>
</evidence>
<keyword evidence="6 8" id="KW-1133">Transmembrane helix</keyword>
<feature type="transmembrane region" description="Helical" evidence="8">
    <location>
        <begin position="241"/>
        <end position="265"/>
    </location>
</feature>
<dbReference type="GO" id="GO:0005886">
    <property type="term" value="C:plasma membrane"/>
    <property type="evidence" value="ECO:0007669"/>
    <property type="project" value="UniProtKB-SubCell"/>
</dbReference>
<evidence type="ECO:0000256" key="6">
    <source>
        <dbReference type="ARBA" id="ARBA00022989"/>
    </source>
</evidence>
<feature type="transmembrane region" description="Helical" evidence="8">
    <location>
        <begin position="153"/>
        <end position="176"/>
    </location>
</feature>
<dbReference type="Pfam" id="PF01594">
    <property type="entry name" value="AI-2E_transport"/>
    <property type="match status" value="1"/>
</dbReference>
<keyword evidence="3" id="KW-0813">Transport</keyword>
<accession>A0A6J6MBU6</accession>
<evidence type="ECO:0000313" key="12">
    <source>
        <dbReference type="EMBL" id="CAB5017064.1"/>
    </source>
</evidence>